<evidence type="ECO:0000259" key="5">
    <source>
        <dbReference type="Pfam" id="PF00460"/>
    </source>
</evidence>
<dbReference type="Pfam" id="PF22692">
    <property type="entry name" value="LlgE_F_G_D1"/>
    <property type="match status" value="1"/>
</dbReference>
<dbReference type="GO" id="GO:0071978">
    <property type="term" value="P:bacterial-type flagellum-dependent swarming motility"/>
    <property type="evidence" value="ECO:0007669"/>
    <property type="project" value="TreeGrafter"/>
</dbReference>
<evidence type="ECO:0000259" key="7">
    <source>
        <dbReference type="Pfam" id="PF22692"/>
    </source>
</evidence>
<protein>
    <submittedName>
        <fullName evidence="8">Flagellar basal-body rod protein FlgF</fullName>
    </submittedName>
</protein>
<organism evidence="8 9">
    <name type="scientific">Oryzomonas rubra</name>
    <dbReference type="NCBI Taxonomy" id="2509454"/>
    <lineage>
        <taxon>Bacteria</taxon>
        <taxon>Pseudomonadati</taxon>
        <taxon>Thermodesulfobacteriota</taxon>
        <taxon>Desulfuromonadia</taxon>
        <taxon>Geobacterales</taxon>
        <taxon>Geobacteraceae</taxon>
        <taxon>Oryzomonas</taxon>
    </lineage>
</organism>
<feature type="domain" description="Flagellar hook protein FlgE/F/G-like D1" evidence="7">
    <location>
        <begin position="88"/>
        <end position="151"/>
    </location>
</feature>
<reference evidence="8 9" key="1">
    <citation type="submission" date="2019-04" db="EMBL/GenBank/DDBJ databases">
        <title>Geobacter ruber sp. nov., ferric-reducing bacteria isolated from paddy soil.</title>
        <authorList>
            <person name="Xu Z."/>
            <person name="Masuda Y."/>
            <person name="Itoh H."/>
            <person name="Senoo K."/>
        </authorList>
    </citation>
    <scope>NUCLEOTIDE SEQUENCE [LARGE SCALE GENOMIC DNA]</scope>
    <source>
        <strain evidence="8 9">Red88</strain>
    </source>
</reference>
<dbReference type="Pfam" id="PF00460">
    <property type="entry name" value="Flg_bb_rod"/>
    <property type="match status" value="1"/>
</dbReference>
<name>A0A5A9XBX5_9BACT</name>
<dbReference type="InterPro" id="IPR012836">
    <property type="entry name" value="FlgF"/>
</dbReference>
<dbReference type="InterPro" id="IPR053967">
    <property type="entry name" value="LlgE_F_G-like_D1"/>
</dbReference>
<dbReference type="InterPro" id="IPR020013">
    <property type="entry name" value="Flagellar_FlgE/F/G"/>
</dbReference>
<evidence type="ECO:0000256" key="2">
    <source>
        <dbReference type="ARBA" id="ARBA00009677"/>
    </source>
</evidence>
<dbReference type="NCBIfam" id="TIGR03506">
    <property type="entry name" value="FlgEFG_subfam"/>
    <property type="match status" value="1"/>
</dbReference>
<dbReference type="AlphaFoldDB" id="A0A5A9XBX5"/>
<dbReference type="InterPro" id="IPR037925">
    <property type="entry name" value="FlgE/F/G-like"/>
</dbReference>
<evidence type="ECO:0000313" key="8">
    <source>
        <dbReference type="EMBL" id="KAA0889759.1"/>
    </source>
</evidence>
<keyword evidence="8" id="KW-0282">Flagellum</keyword>
<evidence type="ECO:0000256" key="1">
    <source>
        <dbReference type="ARBA" id="ARBA00004117"/>
    </source>
</evidence>
<dbReference type="RefSeq" id="WP_149308304.1">
    <property type="nucleotide sequence ID" value="NZ_SRSD01000008.1"/>
</dbReference>
<evidence type="ECO:0000256" key="3">
    <source>
        <dbReference type="ARBA" id="ARBA00023143"/>
    </source>
</evidence>
<dbReference type="EMBL" id="SRSD01000008">
    <property type="protein sequence ID" value="KAA0889759.1"/>
    <property type="molecule type" value="Genomic_DNA"/>
</dbReference>
<dbReference type="PROSITE" id="PS00588">
    <property type="entry name" value="FLAGELLA_BB_ROD"/>
    <property type="match status" value="1"/>
</dbReference>
<sequence length="245" mass="25762">MNSGMYSALSGNIAAMKRMDTISNNLANVNTPGFKKDKMTFEGLITSATTPPAYPQAKTADPIMQKETVYIDYASGPVSQTGNTLDVAIDGDGFFAVSTPSGTAYTRQGNFRLTADGTLVTTDGYPVLGQGGQISIKGSKVDINAKGEISVDGTAAGALNLVDFPKPYKLTKAGSALFVPSGAPAATPQPAKAEVRQGHLEGSNVDTVSEMVQMIENNRYFEACQRVILSYDNMATKAANDLGKL</sequence>
<gene>
    <name evidence="8" type="primary">flgF</name>
    <name evidence="8" type="ORF">ET418_13370</name>
</gene>
<keyword evidence="8" id="KW-0969">Cilium</keyword>
<comment type="subcellular location">
    <subcellularLocation>
        <location evidence="1 4">Bacterial flagellum basal body</location>
    </subcellularLocation>
</comment>
<comment type="similarity">
    <text evidence="2 4">Belongs to the flagella basal body rod proteins family.</text>
</comment>
<evidence type="ECO:0000313" key="9">
    <source>
        <dbReference type="Proteomes" id="UP000324298"/>
    </source>
</evidence>
<dbReference type="OrthoDB" id="9804559at2"/>
<evidence type="ECO:0000256" key="4">
    <source>
        <dbReference type="RuleBase" id="RU362116"/>
    </source>
</evidence>
<comment type="caution">
    <text evidence="8">The sequence shown here is derived from an EMBL/GenBank/DDBJ whole genome shotgun (WGS) entry which is preliminary data.</text>
</comment>
<feature type="domain" description="Flagellar basal body rod protein N-terminal" evidence="5">
    <location>
        <begin position="5"/>
        <end position="35"/>
    </location>
</feature>
<evidence type="ECO:0000259" key="6">
    <source>
        <dbReference type="Pfam" id="PF06429"/>
    </source>
</evidence>
<keyword evidence="3 4" id="KW-0975">Bacterial flagellum</keyword>
<dbReference type="InterPro" id="IPR010930">
    <property type="entry name" value="Flg_bb/hook_C_dom"/>
</dbReference>
<dbReference type="SUPFAM" id="SSF117143">
    <property type="entry name" value="Flagellar hook protein flgE"/>
    <property type="match status" value="1"/>
</dbReference>
<dbReference type="Proteomes" id="UP000324298">
    <property type="component" value="Unassembled WGS sequence"/>
</dbReference>
<proteinExistence type="inferred from homology"/>
<accession>A0A5A9XBX5</accession>
<dbReference type="InterPro" id="IPR001444">
    <property type="entry name" value="Flag_bb_rod_N"/>
</dbReference>
<keyword evidence="9" id="KW-1185">Reference proteome</keyword>
<dbReference type="Pfam" id="PF06429">
    <property type="entry name" value="Flg_bbr_C"/>
    <property type="match status" value="1"/>
</dbReference>
<dbReference type="PANTHER" id="PTHR30435">
    <property type="entry name" value="FLAGELLAR PROTEIN"/>
    <property type="match status" value="1"/>
</dbReference>
<feature type="domain" description="Flagellar basal-body/hook protein C-terminal" evidence="6">
    <location>
        <begin position="196"/>
        <end position="240"/>
    </location>
</feature>
<dbReference type="PANTHER" id="PTHR30435:SF19">
    <property type="entry name" value="FLAGELLAR BASAL-BODY ROD PROTEIN FLGG"/>
    <property type="match status" value="1"/>
</dbReference>
<dbReference type="InterPro" id="IPR019776">
    <property type="entry name" value="Flagellar_basal_body_rod_CS"/>
</dbReference>
<keyword evidence="8" id="KW-0966">Cell projection</keyword>
<dbReference type="NCBIfam" id="TIGR02490">
    <property type="entry name" value="flgF"/>
    <property type="match status" value="1"/>
</dbReference>
<dbReference type="GO" id="GO:0030694">
    <property type="term" value="C:bacterial-type flagellum basal body, rod"/>
    <property type="evidence" value="ECO:0007669"/>
    <property type="project" value="InterPro"/>
</dbReference>